<dbReference type="AlphaFoldDB" id="A0AAV4NRQ4"/>
<dbReference type="InterPro" id="IPR012347">
    <property type="entry name" value="Ferritin-like"/>
</dbReference>
<keyword evidence="4 5" id="KW-0408">Iron</keyword>
<accession>A0AAV4NRQ4</accession>
<comment type="caution">
    <text evidence="8">The sequence shown here is derived from an EMBL/GenBank/DDBJ whole genome shotgun (WGS) entry which is preliminary data.</text>
</comment>
<evidence type="ECO:0000259" key="7">
    <source>
        <dbReference type="PROSITE" id="PS50905"/>
    </source>
</evidence>
<keyword evidence="3 5" id="KW-0479">Metal-binding</keyword>
<evidence type="ECO:0000256" key="2">
    <source>
        <dbReference type="ARBA" id="ARBA00022434"/>
    </source>
</evidence>
<feature type="binding site" evidence="5">
    <location>
        <position position="60"/>
    </location>
    <ligand>
        <name>Fe cation</name>
        <dbReference type="ChEBI" id="CHEBI:24875"/>
        <label>1</label>
    </ligand>
</feature>
<dbReference type="FunFam" id="1.20.1260.10:FF:000002">
    <property type="entry name" value="Ferritin, mitochondrial"/>
    <property type="match status" value="1"/>
</dbReference>
<dbReference type="InterPro" id="IPR009040">
    <property type="entry name" value="Ferritin-like_diiron"/>
</dbReference>
<dbReference type="PANTHER" id="PTHR11431:SF75">
    <property type="entry name" value="FERRITIN"/>
    <property type="match status" value="1"/>
</dbReference>
<comment type="function">
    <text evidence="6">Stores iron in a soluble, non-toxic, readily available form. Important for iron homeostasis. Iron is taken up in the ferrous form and deposited as ferric hydroxides after oxidation.</text>
</comment>
<name>A0AAV4NRQ4_CAEEX</name>
<feature type="binding site" evidence="5">
    <location>
        <position position="25"/>
    </location>
    <ligand>
        <name>Fe cation</name>
        <dbReference type="ChEBI" id="CHEBI:24875"/>
        <label>1</label>
    </ligand>
</feature>
<dbReference type="Pfam" id="PF00210">
    <property type="entry name" value="Ferritin"/>
    <property type="match status" value="1"/>
</dbReference>
<dbReference type="InterPro" id="IPR001519">
    <property type="entry name" value="Ferritin"/>
</dbReference>
<dbReference type="EMBL" id="BPLR01021258">
    <property type="protein sequence ID" value="GIX87670.1"/>
    <property type="molecule type" value="Genomic_DNA"/>
</dbReference>
<dbReference type="Gene3D" id="1.20.1260.10">
    <property type="match status" value="1"/>
</dbReference>
<dbReference type="GO" id="GO:0004322">
    <property type="term" value="F:ferroxidase activity"/>
    <property type="evidence" value="ECO:0007669"/>
    <property type="project" value="UniProtKB-EC"/>
</dbReference>
<dbReference type="GO" id="GO:0006879">
    <property type="term" value="P:intracellular iron ion homeostasis"/>
    <property type="evidence" value="ECO:0007669"/>
    <property type="project" value="UniProtKB-KW"/>
</dbReference>
<evidence type="ECO:0000313" key="9">
    <source>
        <dbReference type="Proteomes" id="UP001054945"/>
    </source>
</evidence>
<dbReference type="PROSITE" id="PS50905">
    <property type="entry name" value="FERRITIN_LIKE"/>
    <property type="match status" value="1"/>
</dbReference>
<evidence type="ECO:0000256" key="4">
    <source>
        <dbReference type="ARBA" id="ARBA00023004"/>
    </source>
</evidence>
<dbReference type="GO" id="GO:0008199">
    <property type="term" value="F:ferric iron binding"/>
    <property type="evidence" value="ECO:0007669"/>
    <property type="project" value="InterPro"/>
</dbReference>
<evidence type="ECO:0000256" key="5">
    <source>
        <dbReference type="PIRSR" id="PIRSR601519-1"/>
    </source>
</evidence>
<dbReference type="InterPro" id="IPR008331">
    <property type="entry name" value="Ferritin_DPS_dom"/>
</dbReference>
<dbReference type="GO" id="GO:0006826">
    <property type="term" value="P:iron ion transport"/>
    <property type="evidence" value="ECO:0007669"/>
    <property type="project" value="InterPro"/>
</dbReference>
<feature type="binding site" evidence="5">
    <location>
        <position position="63"/>
    </location>
    <ligand>
        <name>Fe cation</name>
        <dbReference type="ChEBI" id="CHEBI:24875"/>
        <label>1</label>
    </ligand>
</feature>
<gene>
    <name evidence="8" type="ORF">CEXT_274141</name>
</gene>
<dbReference type="PANTHER" id="PTHR11431">
    <property type="entry name" value="FERRITIN"/>
    <property type="match status" value="1"/>
</dbReference>
<organism evidence="8 9">
    <name type="scientific">Caerostris extrusa</name>
    <name type="common">Bark spider</name>
    <name type="synonym">Caerostris bankana</name>
    <dbReference type="NCBI Taxonomy" id="172846"/>
    <lineage>
        <taxon>Eukaryota</taxon>
        <taxon>Metazoa</taxon>
        <taxon>Ecdysozoa</taxon>
        <taxon>Arthropoda</taxon>
        <taxon>Chelicerata</taxon>
        <taxon>Arachnida</taxon>
        <taxon>Araneae</taxon>
        <taxon>Araneomorphae</taxon>
        <taxon>Entelegynae</taxon>
        <taxon>Araneoidea</taxon>
        <taxon>Araneidae</taxon>
        <taxon>Caerostris</taxon>
    </lineage>
</organism>
<dbReference type="EC" id="1.16.3.1" evidence="6"/>
<protein>
    <recommendedName>
        <fullName evidence="6">Ferritin</fullName>
        <ecNumber evidence="6">1.16.3.1</ecNumber>
    </recommendedName>
</protein>
<proteinExistence type="inferred from homology"/>
<sequence>MPDSKVRQNYHEECESRINKHINREMYASYVYLSMAYYFDRDDVALPGFSEHFRNQSLEEMGHAEKLMKYQNQRGGRILLTDIDKPELDDWKNSMEALKAALALEMAVNKELLDLRQLALDHNDPQMCDFLDSGLLRKQLEEIKELGDFITNLERVGQGLGEYMYDKKKCTVKTYQSNKSF</sequence>
<reference evidence="8 9" key="1">
    <citation type="submission" date="2021-06" db="EMBL/GenBank/DDBJ databases">
        <title>Caerostris extrusa draft genome.</title>
        <authorList>
            <person name="Kono N."/>
            <person name="Arakawa K."/>
        </authorList>
    </citation>
    <scope>NUCLEOTIDE SEQUENCE [LARGE SCALE GENOMIC DNA]</scope>
</reference>
<feature type="binding site" evidence="5">
    <location>
        <position position="139"/>
    </location>
    <ligand>
        <name>Fe cation</name>
        <dbReference type="ChEBI" id="CHEBI:24875"/>
        <label>1</label>
    </ligand>
</feature>
<dbReference type="Proteomes" id="UP001054945">
    <property type="component" value="Unassembled WGS sequence"/>
</dbReference>
<keyword evidence="2 6" id="KW-0409">Iron storage</keyword>
<dbReference type="GO" id="GO:0005737">
    <property type="term" value="C:cytoplasm"/>
    <property type="evidence" value="ECO:0007669"/>
    <property type="project" value="TreeGrafter"/>
</dbReference>
<keyword evidence="6" id="KW-0560">Oxidoreductase</keyword>
<dbReference type="SUPFAM" id="SSF47240">
    <property type="entry name" value="Ferritin-like"/>
    <property type="match status" value="1"/>
</dbReference>
<feature type="binding site" evidence="5">
    <location>
        <position position="105"/>
    </location>
    <ligand>
        <name>Fe cation</name>
        <dbReference type="ChEBI" id="CHEBI:24875"/>
        <label>1</label>
    </ligand>
</feature>
<evidence type="ECO:0000256" key="6">
    <source>
        <dbReference type="RuleBase" id="RU361145"/>
    </source>
</evidence>
<evidence type="ECO:0000256" key="1">
    <source>
        <dbReference type="ARBA" id="ARBA00007513"/>
    </source>
</evidence>
<dbReference type="GO" id="GO:0008198">
    <property type="term" value="F:ferrous iron binding"/>
    <property type="evidence" value="ECO:0007669"/>
    <property type="project" value="TreeGrafter"/>
</dbReference>
<feature type="domain" description="Ferritin-like diiron" evidence="7">
    <location>
        <begin position="8"/>
        <end position="157"/>
    </location>
</feature>
<comment type="similarity">
    <text evidence="1 6">Belongs to the ferritin family.</text>
</comment>
<evidence type="ECO:0000256" key="3">
    <source>
        <dbReference type="ARBA" id="ARBA00022723"/>
    </source>
</evidence>
<evidence type="ECO:0000313" key="8">
    <source>
        <dbReference type="EMBL" id="GIX87670.1"/>
    </source>
</evidence>
<keyword evidence="9" id="KW-1185">Reference proteome</keyword>
<comment type="catalytic activity">
    <reaction evidence="6">
        <text>4 Fe(2+) + O2 + 4 H(+) = 4 Fe(3+) + 2 H2O</text>
        <dbReference type="Rhea" id="RHEA:11148"/>
        <dbReference type="ChEBI" id="CHEBI:15377"/>
        <dbReference type="ChEBI" id="CHEBI:15378"/>
        <dbReference type="ChEBI" id="CHEBI:15379"/>
        <dbReference type="ChEBI" id="CHEBI:29033"/>
        <dbReference type="ChEBI" id="CHEBI:29034"/>
        <dbReference type="EC" id="1.16.3.1"/>
    </reaction>
</comment>
<dbReference type="CDD" id="cd01056">
    <property type="entry name" value="Euk_Ferritin"/>
    <property type="match status" value="1"/>
</dbReference>
<dbReference type="InterPro" id="IPR009078">
    <property type="entry name" value="Ferritin-like_SF"/>
</dbReference>